<gene>
    <name evidence="2" type="ORF">X975_02481</name>
</gene>
<protein>
    <submittedName>
        <fullName evidence="2">Uncharacterized protein</fullName>
    </submittedName>
</protein>
<evidence type="ECO:0000313" key="2">
    <source>
        <dbReference type="EMBL" id="KFM83000.1"/>
    </source>
</evidence>
<keyword evidence="3" id="KW-1185">Reference proteome</keyword>
<accession>A0A087V061</accession>
<name>A0A087V061_STEMI</name>
<proteinExistence type="predicted"/>
<sequence>RHQLVVCWVSGYSATSLSSWVSLHRLHDRDGSLPPVDARDPHPHGPAARDGR</sequence>
<evidence type="ECO:0000313" key="3">
    <source>
        <dbReference type="Proteomes" id="UP000054359"/>
    </source>
</evidence>
<feature type="non-terminal residue" evidence="2">
    <location>
        <position position="52"/>
    </location>
</feature>
<reference evidence="2 3" key="1">
    <citation type="submission" date="2013-11" db="EMBL/GenBank/DDBJ databases">
        <title>Genome sequencing of Stegodyphus mimosarum.</title>
        <authorList>
            <person name="Bechsgaard J."/>
        </authorList>
    </citation>
    <scope>NUCLEOTIDE SEQUENCE [LARGE SCALE GENOMIC DNA]</scope>
</reference>
<organism evidence="2 3">
    <name type="scientific">Stegodyphus mimosarum</name>
    <name type="common">African social velvet spider</name>
    <dbReference type="NCBI Taxonomy" id="407821"/>
    <lineage>
        <taxon>Eukaryota</taxon>
        <taxon>Metazoa</taxon>
        <taxon>Ecdysozoa</taxon>
        <taxon>Arthropoda</taxon>
        <taxon>Chelicerata</taxon>
        <taxon>Arachnida</taxon>
        <taxon>Araneae</taxon>
        <taxon>Araneomorphae</taxon>
        <taxon>Entelegynae</taxon>
        <taxon>Eresoidea</taxon>
        <taxon>Eresidae</taxon>
        <taxon>Stegodyphus</taxon>
    </lineage>
</organism>
<dbReference type="AlphaFoldDB" id="A0A087V061"/>
<feature type="non-terminal residue" evidence="2">
    <location>
        <position position="1"/>
    </location>
</feature>
<dbReference type="EMBL" id="KK122567">
    <property type="protein sequence ID" value="KFM83000.1"/>
    <property type="molecule type" value="Genomic_DNA"/>
</dbReference>
<evidence type="ECO:0000256" key="1">
    <source>
        <dbReference type="SAM" id="MobiDB-lite"/>
    </source>
</evidence>
<dbReference type="Proteomes" id="UP000054359">
    <property type="component" value="Unassembled WGS sequence"/>
</dbReference>
<feature type="region of interest" description="Disordered" evidence="1">
    <location>
        <begin position="30"/>
        <end position="52"/>
    </location>
</feature>